<evidence type="ECO:0008006" key="3">
    <source>
        <dbReference type="Google" id="ProtNLM"/>
    </source>
</evidence>
<keyword evidence="2" id="KW-1185">Reference proteome</keyword>
<gene>
    <name evidence="1" type="ORF">PQ465_11395</name>
</gene>
<dbReference type="RefSeq" id="WP_274265650.1">
    <property type="nucleotide sequence ID" value="NZ_CP117880.1"/>
</dbReference>
<accession>A0ABY7WF63</accession>
<evidence type="ECO:0000313" key="2">
    <source>
        <dbReference type="Proteomes" id="UP001221558"/>
    </source>
</evidence>
<organism evidence="1 2">
    <name type="scientific">Sphingobacterium oryzagri</name>
    <dbReference type="NCBI Taxonomy" id="3025669"/>
    <lineage>
        <taxon>Bacteria</taxon>
        <taxon>Pseudomonadati</taxon>
        <taxon>Bacteroidota</taxon>
        <taxon>Sphingobacteriia</taxon>
        <taxon>Sphingobacteriales</taxon>
        <taxon>Sphingobacteriaceae</taxon>
        <taxon>Sphingobacterium</taxon>
    </lineage>
</organism>
<sequence length="203" mass="22697">MERYEDDNIPPQIRGKKLDITKERIVRDPLKLKATFNEARDRLLNINNWASLVDGATSTFALLDNKGKEETRIPKESDYVKIDIPGPGPGHGAGFDWVTITKIDDRPEDLYVMITMQPSPPPQKPDSDKVAHFFKAYSSTTLIVKIAGEKLLVIYAGRNEEINSESGRPVDNIRNMFVGLGAKLGLSHPQWEKLVLGILGSEN</sequence>
<name>A0ABY7WF63_9SPHI</name>
<protein>
    <recommendedName>
        <fullName evidence="3">Tellurium resistance protein TerD</fullName>
    </recommendedName>
</protein>
<proteinExistence type="predicted"/>
<dbReference type="Proteomes" id="UP001221558">
    <property type="component" value="Chromosome"/>
</dbReference>
<reference evidence="1 2" key="1">
    <citation type="submission" date="2023-02" db="EMBL/GenBank/DDBJ databases">
        <title>Genome sequence of Sphingobacterium sp. KACC 22765.</title>
        <authorList>
            <person name="Kim S."/>
            <person name="Heo J."/>
            <person name="Kwon S.-W."/>
        </authorList>
    </citation>
    <scope>NUCLEOTIDE SEQUENCE [LARGE SCALE GENOMIC DNA]</scope>
    <source>
        <strain evidence="1 2">KACC 22765</strain>
    </source>
</reference>
<dbReference type="EMBL" id="CP117880">
    <property type="protein sequence ID" value="WDF66910.1"/>
    <property type="molecule type" value="Genomic_DNA"/>
</dbReference>
<evidence type="ECO:0000313" key="1">
    <source>
        <dbReference type="EMBL" id="WDF66910.1"/>
    </source>
</evidence>